<keyword evidence="2" id="KW-1133">Transmembrane helix</keyword>
<proteinExistence type="predicted"/>
<comment type="caution">
    <text evidence="5">The sequence shown here is derived from an EMBL/GenBank/DDBJ whole genome shotgun (WGS) entry which is preliminary data.</text>
</comment>
<feature type="domain" description="Mobile element protein CD1107-like" evidence="4">
    <location>
        <begin position="63"/>
        <end position="191"/>
    </location>
</feature>
<evidence type="ECO:0000256" key="1">
    <source>
        <dbReference type="SAM" id="MobiDB-lite"/>
    </source>
</evidence>
<dbReference type="InterPro" id="IPR025376">
    <property type="entry name" value="CD1107-like_dom"/>
</dbReference>
<feature type="transmembrane region" description="Helical" evidence="2">
    <location>
        <begin position="166"/>
        <end position="183"/>
    </location>
</feature>
<keyword evidence="2" id="KW-0472">Membrane</keyword>
<protein>
    <submittedName>
        <fullName evidence="5">DUF4366 domain-containing protein</fullName>
    </submittedName>
</protein>
<gene>
    <name evidence="5" type="ORF">FYJ35_01965</name>
</gene>
<evidence type="ECO:0000313" key="5">
    <source>
        <dbReference type="EMBL" id="MSS13817.1"/>
    </source>
</evidence>
<sequence length="215" mass="23684">MSKKIRTLLAAAVAVMCVVFGSVTPAFAFVDPTWEESTAEPPAEETVAEESPVEEAQSETEQPFSTPGNGELGDEISSGMKDFYTIHTKNNNTFYLVVDHSGNQDNVYMLSLIDENDLSEFLNEAVKEPETEPPVVVVPETTPEPETEVTVTPEPKQKQENNSSRMTLIILAVISVGAAAYYFKIYKPKKQADEYETEGMETGDGLDTENEDESE</sequence>
<accession>A0A6L5X2U2</accession>
<feature type="region of interest" description="Disordered" evidence="1">
    <location>
        <begin position="127"/>
        <end position="162"/>
    </location>
</feature>
<feature type="signal peptide" evidence="3">
    <location>
        <begin position="1"/>
        <end position="28"/>
    </location>
</feature>
<keyword evidence="2" id="KW-0812">Transmembrane</keyword>
<reference evidence="5 6" key="1">
    <citation type="submission" date="2019-08" db="EMBL/GenBank/DDBJ databases">
        <title>In-depth cultivation of the pig gut microbiome towards novel bacterial diversity and tailored functional studies.</title>
        <authorList>
            <person name="Wylensek D."/>
            <person name="Hitch T.C.A."/>
            <person name="Clavel T."/>
        </authorList>
    </citation>
    <scope>NUCLEOTIDE SEQUENCE [LARGE SCALE GENOMIC DNA]</scope>
    <source>
        <strain evidence="5 6">Oil+RF-744-WCA-WT-11</strain>
    </source>
</reference>
<dbReference type="RefSeq" id="WP_154522337.1">
    <property type="nucleotide sequence ID" value="NZ_VULZ01000001.1"/>
</dbReference>
<feature type="chain" id="PRO_5026647643" evidence="3">
    <location>
        <begin position="29"/>
        <end position="215"/>
    </location>
</feature>
<keyword evidence="6" id="KW-1185">Reference proteome</keyword>
<organism evidence="5 6">
    <name type="scientific">Porcincola intestinalis</name>
    <dbReference type="NCBI Taxonomy" id="2606632"/>
    <lineage>
        <taxon>Bacteria</taxon>
        <taxon>Bacillati</taxon>
        <taxon>Bacillota</taxon>
        <taxon>Clostridia</taxon>
        <taxon>Lachnospirales</taxon>
        <taxon>Lachnospiraceae</taxon>
        <taxon>Porcincola</taxon>
    </lineage>
</organism>
<feature type="compositionally biased region" description="Acidic residues" evidence="1">
    <location>
        <begin position="194"/>
        <end position="215"/>
    </location>
</feature>
<dbReference type="Proteomes" id="UP000481852">
    <property type="component" value="Unassembled WGS sequence"/>
</dbReference>
<feature type="region of interest" description="Disordered" evidence="1">
    <location>
        <begin position="192"/>
        <end position="215"/>
    </location>
</feature>
<keyword evidence="3" id="KW-0732">Signal</keyword>
<feature type="region of interest" description="Disordered" evidence="1">
    <location>
        <begin position="35"/>
        <end position="72"/>
    </location>
</feature>
<dbReference type="EMBL" id="VULZ01000001">
    <property type="protein sequence ID" value="MSS13817.1"/>
    <property type="molecule type" value="Genomic_DNA"/>
</dbReference>
<name>A0A6L5X2U2_9FIRM</name>
<feature type="compositionally biased region" description="Acidic residues" evidence="1">
    <location>
        <begin position="35"/>
        <end position="58"/>
    </location>
</feature>
<feature type="compositionally biased region" description="Polar residues" evidence="1">
    <location>
        <begin position="59"/>
        <end position="68"/>
    </location>
</feature>
<evidence type="ECO:0000256" key="3">
    <source>
        <dbReference type="SAM" id="SignalP"/>
    </source>
</evidence>
<dbReference type="Pfam" id="PF14283">
    <property type="entry name" value="CD1107-like"/>
    <property type="match status" value="1"/>
</dbReference>
<evidence type="ECO:0000256" key="2">
    <source>
        <dbReference type="SAM" id="Phobius"/>
    </source>
</evidence>
<evidence type="ECO:0000259" key="4">
    <source>
        <dbReference type="Pfam" id="PF14283"/>
    </source>
</evidence>
<evidence type="ECO:0000313" key="6">
    <source>
        <dbReference type="Proteomes" id="UP000481852"/>
    </source>
</evidence>
<dbReference type="AlphaFoldDB" id="A0A6L5X2U2"/>